<dbReference type="InterPro" id="IPR000160">
    <property type="entry name" value="GGDEF_dom"/>
</dbReference>
<proteinExistence type="predicted"/>
<dbReference type="SMART" id="SM00267">
    <property type="entry name" value="GGDEF"/>
    <property type="match status" value="1"/>
</dbReference>
<sequence>MIDKLIAETDFSKVFTDILKLANDLIGEQTFYISFMDEERLQLMKTLVKSDIHIQDGMIVLTKDTYCQKVYKNRLPVIIEDAAKDERTKHLDSTYEMNIGSYAGVPIVLKDGTFFGTLCSLNSCIDEYDQQTVNTLERLASLLSYSIYMEKLLISDPLTGLYNRIYWNRVLTSKWIQQGVHSFLMMDLDKFKEINDKFGHEAGDSVLQQIASIVKEIVPEHSYGFRFGGDEFGVLLPNIPVTKAHPFAEMIVKKSAEYQNDMVNGILLSAGLVDTASVQALKMMPEADRLLYKSKRKGGSQISFFEK</sequence>
<dbReference type="InterPro" id="IPR050469">
    <property type="entry name" value="Diguanylate_Cyclase"/>
</dbReference>
<dbReference type="STRING" id="1714264.BTO30_03445"/>
<dbReference type="Pfam" id="PF01590">
    <property type="entry name" value="GAF"/>
    <property type="match status" value="1"/>
</dbReference>
<keyword evidence="3" id="KW-1185">Reference proteome</keyword>
<evidence type="ECO:0000259" key="1">
    <source>
        <dbReference type="PROSITE" id="PS50887"/>
    </source>
</evidence>
<dbReference type="InterPro" id="IPR029787">
    <property type="entry name" value="Nucleotide_cyclase"/>
</dbReference>
<protein>
    <recommendedName>
        <fullName evidence="1">GGDEF domain-containing protein</fullName>
    </recommendedName>
</protein>
<dbReference type="Pfam" id="PF00990">
    <property type="entry name" value="GGDEF"/>
    <property type="match status" value="1"/>
</dbReference>
<dbReference type="NCBIfam" id="TIGR00254">
    <property type="entry name" value="GGDEF"/>
    <property type="match status" value="1"/>
</dbReference>
<dbReference type="InterPro" id="IPR003018">
    <property type="entry name" value="GAF"/>
</dbReference>
<evidence type="ECO:0000313" key="2">
    <source>
        <dbReference type="EMBL" id="OLN23635.1"/>
    </source>
</evidence>
<dbReference type="GO" id="GO:0052621">
    <property type="term" value="F:diguanylate cyclase activity"/>
    <property type="evidence" value="ECO:0007669"/>
    <property type="project" value="TreeGrafter"/>
</dbReference>
<dbReference type="AlphaFoldDB" id="A0A1Q8Q8M4"/>
<dbReference type="Gene3D" id="3.30.450.40">
    <property type="match status" value="1"/>
</dbReference>
<feature type="domain" description="GGDEF" evidence="1">
    <location>
        <begin position="179"/>
        <end position="307"/>
    </location>
</feature>
<organism evidence="2 3">
    <name type="scientific">Domibacillus antri</name>
    <dbReference type="NCBI Taxonomy" id="1714264"/>
    <lineage>
        <taxon>Bacteria</taxon>
        <taxon>Bacillati</taxon>
        <taxon>Bacillota</taxon>
        <taxon>Bacilli</taxon>
        <taxon>Bacillales</taxon>
        <taxon>Bacillaceae</taxon>
        <taxon>Domibacillus</taxon>
    </lineage>
</organism>
<dbReference type="PROSITE" id="PS50887">
    <property type="entry name" value="GGDEF"/>
    <property type="match status" value="1"/>
</dbReference>
<evidence type="ECO:0000313" key="3">
    <source>
        <dbReference type="Proteomes" id="UP000185568"/>
    </source>
</evidence>
<dbReference type="SUPFAM" id="SSF55781">
    <property type="entry name" value="GAF domain-like"/>
    <property type="match status" value="1"/>
</dbReference>
<dbReference type="GO" id="GO:1902201">
    <property type="term" value="P:negative regulation of bacterial-type flagellum-dependent cell motility"/>
    <property type="evidence" value="ECO:0007669"/>
    <property type="project" value="TreeGrafter"/>
</dbReference>
<dbReference type="OrthoDB" id="9759607at2"/>
<dbReference type="InterPro" id="IPR029016">
    <property type="entry name" value="GAF-like_dom_sf"/>
</dbReference>
<reference evidence="2 3" key="1">
    <citation type="submission" date="2016-12" db="EMBL/GenBank/DDBJ databases">
        <title>Domibacillus antri genome sequencing.</title>
        <authorList>
            <person name="Verma A."/>
            <person name="Krishnamurthi S."/>
        </authorList>
    </citation>
    <scope>NUCLEOTIDE SEQUENCE [LARGE SCALE GENOMIC DNA]</scope>
    <source>
        <strain evidence="2 3">XD80</strain>
    </source>
</reference>
<dbReference type="InterPro" id="IPR043128">
    <property type="entry name" value="Rev_trsase/Diguanyl_cyclase"/>
</dbReference>
<name>A0A1Q8Q8M4_9BACI</name>
<dbReference type="RefSeq" id="WP_075397322.1">
    <property type="nucleotide sequence ID" value="NZ_MSDU01000006.1"/>
</dbReference>
<dbReference type="GO" id="GO:0043709">
    <property type="term" value="P:cell adhesion involved in single-species biofilm formation"/>
    <property type="evidence" value="ECO:0007669"/>
    <property type="project" value="TreeGrafter"/>
</dbReference>
<dbReference type="SUPFAM" id="SSF55073">
    <property type="entry name" value="Nucleotide cyclase"/>
    <property type="match status" value="1"/>
</dbReference>
<comment type="caution">
    <text evidence="2">The sequence shown here is derived from an EMBL/GenBank/DDBJ whole genome shotgun (WGS) entry which is preliminary data.</text>
</comment>
<accession>A0A1Q8Q8M4</accession>
<dbReference type="PANTHER" id="PTHR45138:SF6">
    <property type="entry name" value="DIGUANYLATE CYCLASE DGCN"/>
    <property type="match status" value="1"/>
</dbReference>
<gene>
    <name evidence="2" type="ORF">BTO30_03445</name>
</gene>
<dbReference type="Gene3D" id="3.30.70.270">
    <property type="match status" value="1"/>
</dbReference>
<dbReference type="PANTHER" id="PTHR45138">
    <property type="entry name" value="REGULATORY COMPONENTS OF SENSORY TRANSDUCTION SYSTEM"/>
    <property type="match status" value="1"/>
</dbReference>
<dbReference type="CDD" id="cd01949">
    <property type="entry name" value="GGDEF"/>
    <property type="match status" value="1"/>
</dbReference>
<dbReference type="EMBL" id="MSDU01000006">
    <property type="protein sequence ID" value="OLN23635.1"/>
    <property type="molecule type" value="Genomic_DNA"/>
</dbReference>
<dbReference type="GO" id="GO:0005886">
    <property type="term" value="C:plasma membrane"/>
    <property type="evidence" value="ECO:0007669"/>
    <property type="project" value="TreeGrafter"/>
</dbReference>
<dbReference type="Proteomes" id="UP000185568">
    <property type="component" value="Unassembled WGS sequence"/>
</dbReference>